<sequence length="121" mass="14090">MLIEAEDIKALDEIIEDIIFLPFQIPDDSPIKKSSHNAMLLEDEHIYFSTGGHKDTPIHVFDTEGKYIQSFNKQGGGPEEYPFILRLDMFGDKLAIWNYKGVFKLYDKETFEYKGQKNLRI</sequence>
<dbReference type="EMBL" id="JAKZGP010000009">
    <property type="protein sequence ID" value="MCH7408860.1"/>
    <property type="molecule type" value="Genomic_DNA"/>
</dbReference>
<gene>
    <name evidence="1" type="ORF">MM239_05600</name>
</gene>
<name>A0ABS9UXF5_9BACT</name>
<protein>
    <submittedName>
        <fullName evidence="1">6-bladed beta-propeller</fullName>
    </submittedName>
</protein>
<evidence type="ECO:0000313" key="2">
    <source>
        <dbReference type="Proteomes" id="UP001165489"/>
    </source>
</evidence>
<accession>A0ABS9UXF5</accession>
<reference evidence="1" key="1">
    <citation type="submission" date="2022-03" db="EMBL/GenBank/DDBJ databases">
        <title>De novo assembled genomes of Belliella spp. (Cyclobacteriaceae) strains.</title>
        <authorList>
            <person name="Szabo A."/>
            <person name="Korponai K."/>
            <person name="Felfoldi T."/>
        </authorList>
    </citation>
    <scope>NUCLEOTIDE SEQUENCE</scope>
    <source>
        <strain evidence="1">DSM 111904</strain>
    </source>
</reference>
<keyword evidence="2" id="KW-1185">Reference proteome</keyword>
<comment type="caution">
    <text evidence="1">The sequence shown here is derived from an EMBL/GenBank/DDBJ whole genome shotgun (WGS) entry which is preliminary data.</text>
</comment>
<dbReference type="Proteomes" id="UP001165489">
    <property type="component" value="Unassembled WGS sequence"/>
</dbReference>
<evidence type="ECO:0000313" key="1">
    <source>
        <dbReference type="EMBL" id="MCH7408860.1"/>
    </source>
</evidence>
<proteinExistence type="predicted"/>
<dbReference type="Pfam" id="PF17170">
    <property type="entry name" value="DUF5128"/>
    <property type="match status" value="1"/>
</dbReference>
<organism evidence="1 2">
    <name type="scientific">Belliella filtrata</name>
    <dbReference type="NCBI Taxonomy" id="2923435"/>
    <lineage>
        <taxon>Bacteria</taxon>
        <taxon>Pseudomonadati</taxon>
        <taxon>Bacteroidota</taxon>
        <taxon>Cytophagia</taxon>
        <taxon>Cytophagales</taxon>
        <taxon>Cyclobacteriaceae</taxon>
        <taxon>Belliella</taxon>
    </lineage>
</organism>